<name>A0ABR1LBW7_9PEZI</name>
<evidence type="ECO:0000313" key="2">
    <source>
        <dbReference type="EMBL" id="KAK7532160.1"/>
    </source>
</evidence>
<feature type="compositionally biased region" description="Polar residues" evidence="1">
    <location>
        <begin position="1"/>
        <end position="18"/>
    </location>
</feature>
<evidence type="ECO:0000313" key="3">
    <source>
        <dbReference type="Proteomes" id="UP001360953"/>
    </source>
</evidence>
<keyword evidence="3" id="KW-1185">Reference proteome</keyword>
<dbReference type="RefSeq" id="XP_066651828.1">
    <property type="nucleotide sequence ID" value="XM_066803813.1"/>
</dbReference>
<feature type="region of interest" description="Disordered" evidence="1">
    <location>
        <begin position="1"/>
        <end position="39"/>
    </location>
</feature>
<feature type="compositionally biased region" description="Low complexity" evidence="1">
    <location>
        <begin position="26"/>
        <end position="37"/>
    </location>
</feature>
<organism evidence="2 3">
    <name type="scientific">Phyllosticta citribraziliensis</name>
    <dbReference type="NCBI Taxonomy" id="989973"/>
    <lineage>
        <taxon>Eukaryota</taxon>
        <taxon>Fungi</taxon>
        <taxon>Dikarya</taxon>
        <taxon>Ascomycota</taxon>
        <taxon>Pezizomycotina</taxon>
        <taxon>Dothideomycetes</taxon>
        <taxon>Dothideomycetes incertae sedis</taxon>
        <taxon>Botryosphaeriales</taxon>
        <taxon>Phyllostictaceae</taxon>
        <taxon>Phyllosticta</taxon>
    </lineage>
</organism>
<dbReference type="Proteomes" id="UP001360953">
    <property type="component" value="Unassembled WGS sequence"/>
</dbReference>
<dbReference type="GeneID" id="92036719"/>
<protein>
    <submittedName>
        <fullName evidence="2">Uncharacterized protein</fullName>
    </submittedName>
</protein>
<gene>
    <name evidence="2" type="ORF">J3D65DRAFT_685497</name>
</gene>
<sequence>MGWFNSRSPYSSHSTYRPSYSRGPASHYSSHSHSSSYYKRRPRDGYIQRLLHQLRRLLRELYDYARRHPVKLFFMVLGPLLSSGALHGILRQYGISLPRALNGVLGGPGLSNYGSRSYSTGYYGSTGYGREYGSEGLNFQSLMSLAKLARYFV</sequence>
<accession>A0ABR1LBW7</accession>
<dbReference type="EMBL" id="JBBPEH010000011">
    <property type="protein sequence ID" value="KAK7532160.1"/>
    <property type="molecule type" value="Genomic_DNA"/>
</dbReference>
<comment type="caution">
    <text evidence="2">The sequence shown here is derived from an EMBL/GenBank/DDBJ whole genome shotgun (WGS) entry which is preliminary data.</text>
</comment>
<evidence type="ECO:0000256" key="1">
    <source>
        <dbReference type="SAM" id="MobiDB-lite"/>
    </source>
</evidence>
<reference evidence="2 3" key="1">
    <citation type="submission" date="2024-04" db="EMBL/GenBank/DDBJ databases">
        <title>Phyllosticta paracitricarpa is synonymous to the EU quarantine fungus P. citricarpa based on phylogenomic analyses.</title>
        <authorList>
            <consortium name="Lawrence Berkeley National Laboratory"/>
            <person name="Van ingen-buijs V.A."/>
            <person name="Van westerhoven A.C."/>
            <person name="Haridas S."/>
            <person name="Skiadas P."/>
            <person name="Martin F."/>
            <person name="Groenewald J.Z."/>
            <person name="Crous P.W."/>
            <person name="Seidl M.F."/>
        </authorList>
    </citation>
    <scope>NUCLEOTIDE SEQUENCE [LARGE SCALE GENOMIC DNA]</scope>
    <source>
        <strain evidence="2 3">CPC 17464</strain>
    </source>
</reference>
<proteinExistence type="predicted"/>